<evidence type="ECO:0000256" key="6">
    <source>
        <dbReference type="ARBA" id="ARBA00022840"/>
    </source>
</evidence>
<dbReference type="RefSeq" id="WP_160621923.1">
    <property type="nucleotide sequence ID" value="NZ_CP028271.1"/>
</dbReference>
<evidence type="ECO:0000313" key="12">
    <source>
        <dbReference type="Proteomes" id="UP000464053"/>
    </source>
</evidence>
<gene>
    <name evidence="9 11" type="primary">tmcA</name>
    <name evidence="11" type="ORF">C7M51_02306</name>
</gene>
<dbReference type="InterPro" id="IPR038321">
    <property type="entry name" value="TmcA_C_sf"/>
</dbReference>
<protein>
    <recommendedName>
        <fullName evidence="9">tRNA(Met) cytidine acetyltransferase TmcA</fullName>
        <ecNumber evidence="9">2.3.1.193</ecNumber>
    </recommendedName>
</protein>
<dbReference type="InterPro" id="IPR032672">
    <property type="entry name" value="TmcA/NAT10/Kre33"/>
</dbReference>
<dbReference type="GO" id="GO:0051392">
    <property type="term" value="F:tRNA cytidine N4-acetyltransferase activity"/>
    <property type="evidence" value="ECO:0007669"/>
    <property type="project" value="UniProtKB-UniRule"/>
</dbReference>
<feature type="binding site" evidence="9">
    <location>
        <position position="502"/>
    </location>
    <ligand>
        <name>acetyl-CoA</name>
        <dbReference type="ChEBI" id="CHEBI:57288"/>
    </ligand>
</feature>
<dbReference type="FunFam" id="3.40.50.300:FF:001011">
    <property type="entry name" value="tRNA(Met) cytidine acetyltransferase TmcA"/>
    <property type="match status" value="1"/>
</dbReference>
<sequence>MLENLTAGMRRTGIRRLAVISGEAHWCREQAQHWRAILPGDWITLGERDDLPDALPPSALRNLLGQEFQHAIFDARSGFHSEAFAALAGTLSAGSWLLLLAPPWTTWSQTPDNDSLRWSESETPIATPRFIHHLQQQLLVDEQVLIHSQHQPCREPAALTLSDWQPGGAKQQQRLLSQLLSAKPGIHILTAARGRGKSALAGMLIHRWPGNCLVTAPAKVSTAVLARFAGKRFNFIAPDALLAEETTSTVDWLIVDEAAAIPTPMLQRLLRRFARILLTTTVQGYEGTGRGFLLKFCASLPQAYFYQLDEPQRWRQGDPLERVVDSALLLEEAQSESVALPQEAEAIALIACDRDRHPERLLKLYQLLTSAHYRTTPLDFRRLMDAPGQQLIAAEDQRGEMVGALWLVAEGGLPERLAQQVWAGLRRPRGSLVAQSLAAHAGLPQAAQLHSRRISRIAVAPGWRRQRIGSRIIAFAAAQMHGLDYLSVSFGFTDELWRFWQRCGFTLARLSTQREASSGCYSAMAILPLSLAGKRLSQQAAWQLTRDLCWLQPLIDDEIPLVANSDYSLNEADWQALAGFAFLHRAFEVSLPALGRLLLATESSGLALHQAIIERRPSGEIVAAFGLSGRKALLVRWREEAQRLMQQLDDARCQHWRQALMALL</sequence>
<feature type="domain" description="N-acetyltransferase" evidence="10">
    <location>
        <begin position="351"/>
        <end position="527"/>
    </location>
</feature>
<dbReference type="PANTHER" id="PTHR10925:SF5">
    <property type="entry name" value="RNA CYTIDINE ACETYLTRANSFERASE"/>
    <property type="match status" value="1"/>
</dbReference>
<keyword evidence="7 9" id="KW-0694">RNA-binding</keyword>
<evidence type="ECO:0000259" key="10">
    <source>
        <dbReference type="PROSITE" id="PS51186"/>
    </source>
</evidence>
<keyword evidence="12" id="KW-1185">Reference proteome</keyword>
<dbReference type="InterPro" id="IPR016181">
    <property type="entry name" value="Acyl_CoA_acyltransferase"/>
</dbReference>
<dbReference type="InterPro" id="IPR024914">
    <property type="entry name" value="tRNA_acetyltr_TmcA"/>
</dbReference>
<reference evidence="11 12" key="1">
    <citation type="submission" date="2018-03" db="EMBL/GenBank/DDBJ databases">
        <title>Pantoea intestinalis SRCM103226 isolated form the mealworm.</title>
        <authorList>
            <person name="Jeong D.-Y."/>
            <person name="Kim J.W."/>
        </authorList>
    </citation>
    <scope>NUCLEOTIDE SEQUENCE [LARGE SCALE GENOMIC DNA]</scope>
    <source>
        <strain evidence="11 12">SRCM103226</strain>
    </source>
</reference>
<dbReference type="FunFam" id="3.40.50.11040:FF:000003">
    <property type="entry name" value="tRNA(Met) cytidine acetyltransferase TmcA"/>
    <property type="match status" value="1"/>
</dbReference>
<dbReference type="GO" id="GO:1990883">
    <property type="term" value="F:18S rRNA cytidine N-acetyltransferase activity"/>
    <property type="evidence" value="ECO:0007669"/>
    <property type="project" value="TreeGrafter"/>
</dbReference>
<proteinExistence type="inferred from homology"/>
<evidence type="ECO:0000256" key="7">
    <source>
        <dbReference type="ARBA" id="ARBA00022884"/>
    </source>
</evidence>
<dbReference type="Pfam" id="PF05127">
    <property type="entry name" value="NAT10_TcmA_helicase"/>
    <property type="match status" value="1"/>
</dbReference>
<dbReference type="InterPro" id="IPR013562">
    <property type="entry name" value="TmcA/NAT10_N"/>
</dbReference>
<keyword evidence="2 9" id="KW-0820">tRNA-binding</keyword>
<dbReference type="OrthoDB" id="5578851at2"/>
<dbReference type="Pfam" id="PF13718">
    <property type="entry name" value="GNAT_acetyltr_2"/>
    <property type="match status" value="2"/>
</dbReference>
<dbReference type="Pfam" id="PF08351">
    <property type="entry name" value="TmcA_N"/>
    <property type="match status" value="1"/>
</dbReference>
<dbReference type="Gene3D" id="3.40.50.300">
    <property type="entry name" value="P-loop containing nucleotide triphosphate hydrolases"/>
    <property type="match status" value="1"/>
</dbReference>
<dbReference type="InterPro" id="IPR000182">
    <property type="entry name" value="GNAT_dom"/>
</dbReference>
<feature type="binding site" evidence="9">
    <location>
        <begin position="457"/>
        <end position="459"/>
    </location>
    <ligand>
        <name>acetyl-CoA</name>
        <dbReference type="ChEBI" id="CHEBI:57288"/>
    </ligand>
</feature>
<evidence type="ECO:0000256" key="2">
    <source>
        <dbReference type="ARBA" id="ARBA00022555"/>
    </source>
</evidence>
<feature type="binding site" evidence="9">
    <location>
        <position position="495"/>
    </location>
    <ligand>
        <name>acetyl-CoA</name>
        <dbReference type="ChEBI" id="CHEBI:57288"/>
    </ligand>
</feature>
<comment type="similarity">
    <text evidence="9">Belongs to the TmcA family.</text>
</comment>
<keyword evidence="8 9" id="KW-0012">Acyltransferase</keyword>
<dbReference type="GO" id="GO:0002101">
    <property type="term" value="P:tRNA wobble cytosine modification"/>
    <property type="evidence" value="ECO:0007669"/>
    <property type="project" value="UniProtKB-UniRule"/>
</dbReference>
<keyword evidence="4 9" id="KW-0819">tRNA processing</keyword>
<comment type="function">
    <text evidence="9">Catalyzes the formation of N(4)-acetylcytidine (ac(4)C) at the wobble position of tRNA(Met), by using acetyl-CoA as an acetyl donor and ATP (or GTP).</text>
</comment>
<dbReference type="KEGG" id="mint:C7M51_02306"/>
<comment type="catalytic activity">
    <reaction evidence="9">
        <text>cytidine(34) in elongator tRNA(Met) + acetyl-CoA + ATP + H2O = N(4)-acetylcytidine(34) in elongator tRNA(Met) + ADP + phosphate + CoA + H(+)</text>
        <dbReference type="Rhea" id="RHEA:43788"/>
        <dbReference type="Rhea" id="RHEA-COMP:10693"/>
        <dbReference type="Rhea" id="RHEA-COMP:10694"/>
        <dbReference type="ChEBI" id="CHEBI:15377"/>
        <dbReference type="ChEBI" id="CHEBI:15378"/>
        <dbReference type="ChEBI" id="CHEBI:30616"/>
        <dbReference type="ChEBI" id="CHEBI:43474"/>
        <dbReference type="ChEBI" id="CHEBI:57287"/>
        <dbReference type="ChEBI" id="CHEBI:57288"/>
        <dbReference type="ChEBI" id="CHEBI:74900"/>
        <dbReference type="ChEBI" id="CHEBI:82748"/>
        <dbReference type="ChEBI" id="CHEBI:456216"/>
        <dbReference type="EC" id="2.3.1.193"/>
    </reaction>
</comment>
<dbReference type="GO" id="GO:0005737">
    <property type="term" value="C:cytoplasm"/>
    <property type="evidence" value="ECO:0007669"/>
    <property type="project" value="UniProtKB-SubCell"/>
</dbReference>
<organism evidence="11 12">
    <name type="scientific">Mixta intestinalis</name>
    <dbReference type="NCBI Taxonomy" id="1615494"/>
    <lineage>
        <taxon>Bacteria</taxon>
        <taxon>Pseudomonadati</taxon>
        <taxon>Pseudomonadota</taxon>
        <taxon>Gammaproteobacteria</taxon>
        <taxon>Enterobacterales</taxon>
        <taxon>Erwiniaceae</taxon>
        <taxon>Mixta</taxon>
    </lineage>
</organism>
<dbReference type="GO" id="GO:1904812">
    <property type="term" value="P:rRNA acetylation involved in maturation of SSU-rRNA"/>
    <property type="evidence" value="ECO:0007669"/>
    <property type="project" value="TreeGrafter"/>
</dbReference>
<dbReference type="Proteomes" id="UP000464053">
    <property type="component" value="Chromosome"/>
</dbReference>
<dbReference type="Gene3D" id="3.40.630.30">
    <property type="match status" value="1"/>
</dbReference>
<dbReference type="GO" id="GO:0000049">
    <property type="term" value="F:tRNA binding"/>
    <property type="evidence" value="ECO:0007669"/>
    <property type="project" value="UniProtKB-UniRule"/>
</dbReference>
<dbReference type="EMBL" id="CP028271">
    <property type="protein sequence ID" value="QHM72007.1"/>
    <property type="molecule type" value="Genomic_DNA"/>
</dbReference>
<evidence type="ECO:0000313" key="11">
    <source>
        <dbReference type="EMBL" id="QHM72007.1"/>
    </source>
</evidence>
<dbReference type="Pfam" id="PF17176">
    <property type="entry name" value="tRNA_bind_3"/>
    <property type="match status" value="1"/>
</dbReference>
<dbReference type="AlphaFoldDB" id="A0A6P1Q1J6"/>
<dbReference type="SUPFAM" id="SSF52540">
    <property type="entry name" value="P-loop containing nucleoside triphosphate hydrolases"/>
    <property type="match status" value="1"/>
</dbReference>
<dbReference type="InterPro" id="IPR027417">
    <property type="entry name" value="P-loop_NTPase"/>
</dbReference>
<evidence type="ECO:0000256" key="5">
    <source>
        <dbReference type="ARBA" id="ARBA00022741"/>
    </source>
</evidence>
<keyword evidence="6 9" id="KW-0067">ATP-binding</keyword>
<keyword evidence="1 9" id="KW-0963">Cytoplasm</keyword>
<evidence type="ECO:0000256" key="9">
    <source>
        <dbReference type="HAMAP-Rule" id="MF_01886"/>
    </source>
</evidence>
<name>A0A6P1Q1J6_9GAMM</name>
<comment type="subcellular location">
    <subcellularLocation>
        <location evidence="9">Cytoplasm</location>
    </subcellularLocation>
</comment>
<keyword evidence="5 9" id="KW-0547">Nucleotide-binding</keyword>
<evidence type="ECO:0000256" key="3">
    <source>
        <dbReference type="ARBA" id="ARBA00022679"/>
    </source>
</evidence>
<comment type="caution">
    <text evidence="9">Lacks conserved residue(s) required for the propagation of feature annotation.</text>
</comment>
<feature type="binding site" evidence="9">
    <location>
        <position position="313"/>
    </location>
    <ligand>
        <name>ATP</name>
        <dbReference type="ChEBI" id="CHEBI:30616"/>
    </ligand>
</feature>
<accession>A0A6P1Q1J6</accession>
<evidence type="ECO:0000256" key="4">
    <source>
        <dbReference type="ARBA" id="ARBA00022694"/>
    </source>
</evidence>
<feature type="binding site" evidence="9">
    <location>
        <position position="172"/>
    </location>
    <ligand>
        <name>ATP</name>
        <dbReference type="ChEBI" id="CHEBI:30616"/>
    </ligand>
</feature>
<dbReference type="InterPro" id="IPR033442">
    <property type="entry name" value="TmcA_tRNA_bind"/>
</dbReference>
<dbReference type="SUPFAM" id="SSF55729">
    <property type="entry name" value="Acyl-CoA N-acyltransferases (Nat)"/>
    <property type="match status" value="1"/>
</dbReference>
<dbReference type="EC" id="2.3.1.193" evidence="9"/>
<dbReference type="Gene3D" id="3.40.50.11040">
    <property type="match status" value="1"/>
</dbReference>
<dbReference type="GO" id="GO:0005524">
    <property type="term" value="F:ATP binding"/>
    <property type="evidence" value="ECO:0007669"/>
    <property type="project" value="UniProtKB-UniRule"/>
</dbReference>
<evidence type="ECO:0000256" key="1">
    <source>
        <dbReference type="ARBA" id="ARBA00022490"/>
    </source>
</evidence>
<dbReference type="PROSITE" id="PS51186">
    <property type="entry name" value="GNAT"/>
    <property type="match status" value="1"/>
</dbReference>
<dbReference type="InterPro" id="IPR007807">
    <property type="entry name" value="TcmA/NAT10_helicase"/>
</dbReference>
<dbReference type="CDD" id="cd04301">
    <property type="entry name" value="NAT_SF"/>
    <property type="match status" value="1"/>
</dbReference>
<keyword evidence="3 9" id="KW-0808">Transferase</keyword>
<dbReference type="HAMAP" id="MF_01886">
    <property type="entry name" value="tRNA_acetyltr_TmcA"/>
    <property type="match status" value="1"/>
</dbReference>
<dbReference type="PANTHER" id="PTHR10925">
    <property type="entry name" value="N-ACETYLTRANSFERASE 10"/>
    <property type="match status" value="1"/>
</dbReference>
<evidence type="ECO:0000256" key="8">
    <source>
        <dbReference type="ARBA" id="ARBA00023315"/>
    </source>
</evidence>
<dbReference type="GO" id="GO:0051391">
    <property type="term" value="P:tRNA acetylation"/>
    <property type="evidence" value="ECO:0007669"/>
    <property type="project" value="UniProtKB-UniRule"/>
</dbReference>
<dbReference type="Gene3D" id="1.20.120.890">
    <property type="entry name" value="tRNA(Met) cytidine acetyltransferase, tail domain"/>
    <property type="match status" value="1"/>
</dbReference>